<accession>A0A0A0KGW9</accession>
<protein>
    <submittedName>
        <fullName evidence="1">Uncharacterized protein</fullName>
    </submittedName>
</protein>
<gene>
    <name evidence="1" type="ORF">Csa_6G366350</name>
</gene>
<reference evidence="1 2" key="3">
    <citation type="journal article" date="2010" name="BMC Genomics">
        <title>Transcriptome sequencing and comparative analysis of cucumber flowers with different sex types.</title>
        <authorList>
            <person name="Guo S."/>
            <person name="Zheng Y."/>
            <person name="Joung J.G."/>
            <person name="Liu S."/>
            <person name="Zhang Z."/>
            <person name="Crasta O.R."/>
            <person name="Sobral B.W."/>
            <person name="Xu Y."/>
            <person name="Huang S."/>
            <person name="Fei Z."/>
        </authorList>
    </citation>
    <scope>NUCLEOTIDE SEQUENCE [LARGE SCALE GENOMIC DNA]</scope>
    <source>
        <strain evidence="2">cv. 9930</strain>
    </source>
</reference>
<dbReference type="EMBL" id="CM002927">
    <property type="protein sequence ID" value="KGN47637.1"/>
    <property type="molecule type" value="Genomic_DNA"/>
</dbReference>
<name>A0A0A0KGW9_CUCSA</name>
<reference evidence="1 2" key="1">
    <citation type="journal article" date="2009" name="Nat. Genet.">
        <title>The genome of the cucumber, Cucumis sativus L.</title>
        <authorList>
            <person name="Huang S."/>
            <person name="Li R."/>
            <person name="Zhang Z."/>
            <person name="Li L."/>
            <person name="Gu X."/>
            <person name="Fan W."/>
            <person name="Lucas W.J."/>
            <person name="Wang X."/>
            <person name="Xie B."/>
            <person name="Ni P."/>
            <person name="Ren Y."/>
            <person name="Zhu H."/>
            <person name="Li J."/>
            <person name="Lin K."/>
            <person name="Jin W."/>
            <person name="Fei Z."/>
            <person name="Li G."/>
            <person name="Staub J."/>
            <person name="Kilian A."/>
            <person name="van der Vossen E.A."/>
            <person name="Wu Y."/>
            <person name="Guo J."/>
            <person name="He J."/>
            <person name="Jia Z."/>
            <person name="Ren Y."/>
            <person name="Tian G."/>
            <person name="Lu Y."/>
            <person name="Ruan J."/>
            <person name="Qian W."/>
            <person name="Wang M."/>
            <person name="Huang Q."/>
            <person name="Li B."/>
            <person name="Xuan Z."/>
            <person name="Cao J."/>
            <person name="Asan"/>
            <person name="Wu Z."/>
            <person name="Zhang J."/>
            <person name="Cai Q."/>
            <person name="Bai Y."/>
            <person name="Zhao B."/>
            <person name="Han Y."/>
            <person name="Li Y."/>
            <person name="Li X."/>
            <person name="Wang S."/>
            <person name="Shi Q."/>
            <person name="Liu S."/>
            <person name="Cho W.K."/>
            <person name="Kim J.Y."/>
            <person name="Xu Y."/>
            <person name="Heller-Uszynska K."/>
            <person name="Miao H."/>
            <person name="Cheng Z."/>
            <person name="Zhang S."/>
            <person name="Wu J."/>
            <person name="Yang Y."/>
            <person name="Kang H."/>
            <person name="Li M."/>
            <person name="Liang H."/>
            <person name="Ren X."/>
            <person name="Shi Z."/>
            <person name="Wen M."/>
            <person name="Jian M."/>
            <person name="Yang H."/>
            <person name="Zhang G."/>
            <person name="Yang Z."/>
            <person name="Chen R."/>
            <person name="Liu S."/>
            <person name="Li J."/>
            <person name="Ma L."/>
            <person name="Liu H."/>
            <person name="Zhou Y."/>
            <person name="Zhao J."/>
            <person name="Fang X."/>
            <person name="Li G."/>
            <person name="Fang L."/>
            <person name="Li Y."/>
            <person name="Liu D."/>
            <person name="Zheng H."/>
            <person name="Zhang Y."/>
            <person name="Qin N."/>
            <person name="Li Z."/>
            <person name="Yang G."/>
            <person name="Yang S."/>
            <person name="Bolund L."/>
            <person name="Kristiansen K."/>
            <person name="Zheng H."/>
            <person name="Li S."/>
            <person name="Zhang X."/>
            <person name="Yang H."/>
            <person name="Wang J."/>
            <person name="Sun R."/>
            <person name="Zhang B."/>
            <person name="Jiang S."/>
            <person name="Wang J."/>
            <person name="Du Y."/>
            <person name="Li S."/>
        </authorList>
    </citation>
    <scope>NUCLEOTIDE SEQUENCE [LARGE SCALE GENOMIC DNA]</scope>
    <source>
        <strain evidence="2">cv. 9930</strain>
    </source>
</reference>
<proteinExistence type="predicted"/>
<dbReference type="AlphaFoldDB" id="A0A0A0KGW9"/>
<evidence type="ECO:0000313" key="2">
    <source>
        <dbReference type="Proteomes" id="UP000029981"/>
    </source>
</evidence>
<organism evidence="1 2">
    <name type="scientific">Cucumis sativus</name>
    <name type="common">Cucumber</name>
    <dbReference type="NCBI Taxonomy" id="3659"/>
    <lineage>
        <taxon>Eukaryota</taxon>
        <taxon>Viridiplantae</taxon>
        <taxon>Streptophyta</taxon>
        <taxon>Embryophyta</taxon>
        <taxon>Tracheophyta</taxon>
        <taxon>Spermatophyta</taxon>
        <taxon>Magnoliopsida</taxon>
        <taxon>eudicotyledons</taxon>
        <taxon>Gunneridae</taxon>
        <taxon>Pentapetalae</taxon>
        <taxon>rosids</taxon>
        <taxon>fabids</taxon>
        <taxon>Cucurbitales</taxon>
        <taxon>Cucurbitaceae</taxon>
        <taxon>Benincaseae</taxon>
        <taxon>Cucumis</taxon>
    </lineage>
</organism>
<dbReference type="Gramene" id="KGN47637">
    <property type="protein sequence ID" value="KGN47637"/>
    <property type="gene ID" value="Csa_6G366350"/>
</dbReference>
<reference evidence="1 2" key="4">
    <citation type="journal article" date="2011" name="BMC Genomics">
        <title>RNA-Seq improves annotation of protein-coding genes in the cucumber genome.</title>
        <authorList>
            <person name="Li Z."/>
            <person name="Zhang Z."/>
            <person name="Yan P."/>
            <person name="Huang S."/>
            <person name="Fei Z."/>
            <person name="Lin K."/>
        </authorList>
    </citation>
    <scope>NUCLEOTIDE SEQUENCE [LARGE SCALE GENOMIC DNA]</scope>
    <source>
        <strain evidence="2">cv. 9930</strain>
    </source>
</reference>
<keyword evidence="2" id="KW-1185">Reference proteome</keyword>
<reference evidence="1 2" key="2">
    <citation type="journal article" date="2009" name="PLoS ONE">
        <title>An integrated genetic and cytogenetic map of the cucumber genome.</title>
        <authorList>
            <person name="Ren Y."/>
            <person name="Zhang Z."/>
            <person name="Liu J."/>
            <person name="Staub J.E."/>
            <person name="Han Y."/>
            <person name="Cheng Z."/>
            <person name="Li X."/>
            <person name="Lu J."/>
            <person name="Miao H."/>
            <person name="Kang H."/>
            <person name="Xie B."/>
            <person name="Gu X."/>
            <person name="Wang X."/>
            <person name="Du Y."/>
            <person name="Jin W."/>
            <person name="Huang S."/>
        </authorList>
    </citation>
    <scope>NUCLEOTIDE SEQUENCE [LARGE SCALE GENOMIC DNA]</scope>
    <source>
        <strain evidence="2">cv. 9930</strain>
    </source>
</reference>
<sequence length="94" mass="10795">MAFYGVHMRSTVSTAMLENQSLLSIEVNLPLISSVCSNPSIIRTTYKIGRWNKLKCCLSVYCLWSLESKTELLPRYIKTQQTCLNLDYVNMPKN</sequence>
<dbReference type="Proteomes" id="UP000029981">
    <property type="component" value="Chromosome 6"/>
</dbReference>
<evidence type="ECO:0000313" key="1">
    <source>
        <dbReference type="EMBL" id="KGN47637.1"/>
    </source>
</evidence>